<sequence>MADGAHRIKTLLPVDTETALPRFEARARAIGFACARTGGRLRVTLSGGTATVGPAPGGTALAVTAEDGPHLQMLRDYLTEELQAAGLRPLWQGPPGDGWPASHARTRVVAVRRLSPAYRRVILAGADLARFDAGGLHFRLLLGPPGADWPRTDDNGVTQWPGGAAAWHKPVYTIRHLDLTLPEPQLAFDVFLHAGGRVTDWTAGLRPGTEVALAGPGGDRGPRPAAWHGLVGDETALPVIARHLALLPADARGAALIVVPDRADIQPLIAPPGLALRWLLRAEGATPLAALAELSIPDTGRAVFFAAEQAEAQAARQALLARGLAKSEFTAAGYWNAATAPGET</sequence>
<dbReference type="InterPro" id="IPR017927">
    <property type="entry name" value="FAD-bd_FR_type"/>
</dbReference>
<dbReference type="Pfam" id="PF04954">
    <property type="entry name" value="SIP"/>
    <property type="match status" value="1"/>
</dbReference>
<dbReference type="GO" id="GO:0016491">
    <property type="term" value="F:oxidoreductase activity"/>
    <property type="evidence" value="ECO:0007669"/>
    <property type="project" value="InterPro"/>
</dbReference>
<reference evidence="3 4" key="1">
    <citation type="submission" date="2016-10" db="EMBL/GenBank/DDBJ databases">
        <authorList>
            <person name="de Groot N.N."/>
        </authorList>
    </citation>
    <scope>NUCLEOTIDE SEQUENCE [LARGE SCALE GENOMIC DNA]</scope>
    <source>
        <strain evidence="4">DSM 938 / 37b4</strain>
    </source>
</reference>
<dbReference type="RefSeq" id="WP_074556050.1">
    <property type="nucleotide sequence ID" value="NZ_CP119563.1"/>
</dbReference>
<dbReference type="InterPro" id="IPR017938">
    <property type="entry name" value="Riboflavin_synthase-like_b-brl"/>
</dbReference>
<dbReference type="InterPro" id="IPR013113">
    <property type="entry name" value="SIP_FAD-bd"/>
</dbReference>
<accession>A0A1G7RMV3</accession>
<dbReference type="EMBL" id="FNAY01000031">
    <property type="protein sequence ID" value="SDG12066.1"/>
    <property type="molecule type" value="Genomic_DNA"/>
</dbReference>
<dbReference type="CDD" id="cd06193">
    <property type="entry name" value="siderophore_interacting"/>
    <property type="match status" value="1"/>
</dbReference>
<evidence type="ECO:0000259" key="2">
    <source>
        <dbReference type="PROSITE" id="PS51384"/>
    </source>
</evidence>
<evidence type="ECO:0000313" key="3">
    <source>
        <dbReference type="EMBL" id="SDG12066.1"/>
    </source>
</evidence>
<evidence type="ECO:0000313" key="4">
    <source>
        <dbReference type="Proteomes" id="UP000183812"/>
    </source>
</evidence>
<dbReference type="Gene3D" id="2.40.30.10">
    <property type="entry name" value="Translation factors"/>
    <property type="match status" value="1"/>
</dbReference>
<dbReference type="Gene3D" id="3.40.50.80">
    <property type="entry name" value="Nucleotide-binding domain of ferredoxin-NADP reductase (FNR) module"/>
    <property type="match status" value="1"/>
</dbReference>
<comment type="similarity">
    <text evidence="1">Belongs to the SIP oxidoreductase family.</text>
</comment>
<dbReference type="PANTHER" id="PTHR30157">
    <property type="entry name" value="FERRIC REDUCTASE, NADPH-DEPENDENT"/>
    <property type="match status" value="1"/>
</dbReference>
<dbReference type="InterPro" id="IPR039261">
    <property type="entry name" value="FNR_nucleotide-bd"/>
</dbReference>
<organism evidence="3 4">
    <name type="scientific">Rhodobacter capsulatus</name>
    <name type="common">Rhodopseudomonas capsulata</name>
    <dbReference type="NCBI Taxonomy" id="1061"/>
    <lineage>
        <taxon>Bacteria</taxon>
        <taxon>Pseudomonadati</taxon>
        <taxon>Pseudomonadota</taxon>
        <taxon>Alphaproteobacteria</taxon>
        <taxon>Rhodobacterales</taxon>
        <taxon>Rhodobacter group</taxon>
        <taxon>Rhodobacter</taxon>
    </lineage>
</organism>
<dbReference type="Proteomes" id="UP000183812">
    <property type="component" value="Unassembled WGS sequence"/>
</dbReference>
<proteinExistence type="inferred from homology"/>
<evidence type="ECO:0000256" key="1">
    <source>
        <dbReference type="ARBA" id="ARBA00035644"/>
    </source>
</evidence>
<dbReference type="Pfam" id="PF08021">
    <property type="entry name" value="FAD_binding_9"/>
    <property type="match status" value="1"/>
</dbReference>
<gene>
    <name evidence="3" type="ORF">SAMN04244550_03453</name>
</gene>
<dbReference type="OrthoDB" id="9814826at2"/>
<dbReference type="PROSITE" id="PS51384">
    <property type="entry name" value="FAD_FR"/>
    <property type="match status" value="1"/>
</dbReference>
<dbReference type="AlphaFoldDB" id="A0A1G7RMV3"/>
<protein>
    <submittedName>
        <fullName evidence="3">NADPH-dependent ferric siderophore reductase, contains FAD-binding and SIP domains</fullName>
    </submittedName>
</protein>
<dbReference type="InterPro" id="IPR039374">
    <property type="entry name" value="SIP_fam"/>
</dbReference>
<dbReference type="PANTHER" id="PTHR30157:SF0">
    <property type="entry name" value="NADPH-DEPENDENT FERRIC-CHELATE REDUCTASE"/>
    <property type="match status" value="1"/>
</dbReference>
<dbReference type="SUPFAM" id="SSF63380">
    <property type="entry name" value="Riboflavin synthase domain-like"/>
    <property type="match status" value="1"/>
</dbReference>
<name>A0A1G7RMV3_RHOCA</name>
<feature type="domain" description="FAD-binding FR-type" evidence="2">
    <location>
        <begin position="101"/>
        <end position="223"/>
    </location>
</feature>
<dbReference type="InterPro" id="IPR007037">
    <property type="entry name" value="SIP_rossman_dom"/>
</dbReference>